<name>A0ABX8CB41_9ACTN</name>
<feature type="domain" description="IrrE N-terminal-like" evidence="1">
    <location>
        <begin position="141"/>
        <end position="193"/>
    </location>
</feature>
<reference evidence="4" key="1">
    <citation type="submission" date="2021-05" db="EMBL/GenBank/DDBJ databases">
        <title>Direct Submission.</title>
        <authorList>
            <person name="Li K."/>
            <person name="Gao J."/>
        </authorList>
    </citation>
    <scope>NUCLEOTIDE SEQUENCE [LARGE SCALE GENOMIC DNA]</scope>
    <source>
        <strain evidence="4">HDS12</strain>
    </source>
</reference>
<dbReference type="Pfam" id="PF06114">
    <property type="entry name" value="Peptidase_M78"/>
    <property type="match status" value="1"/>
</dbReference>
<accession>A0ABX8CB41</accession>
<evidence type="ECO:0000259" key="1">
    <source>
        <dbReference type="Pfam" id="PF06114"/>
    </source>
</evidence>
<keyword evidence="4" id="KW-1185">Reference proteome</keyword>
<dbReference type="InterPro" id="IPR010359">
    <property type="entry name" value="IrrE_HExxH"/>
</dbReference>
<dbReference type="Proteomes" id="UP000678016">
    <property type="component" value="Chromosome"/>
</dbReference>
<organism evidence="3 4">
    <name type="scientific">Nocardiopsis akebiae</name>
    <dbReference type="NCBI Taxonomy" id="2831968"/>
    <lineage>
        <taxon>Bacteria</taxon>
        <taxon>Bacillati</taxon>
        <taxon>Actinomycetota</taxon>
        <taxon>Actinomycetes</taxon>
        <taxon>Streptosporangiales</taxon>
        <taxon>Nocardiopsidaceae</taxon>
        <taxon>Nocardiopsis</taxon>
    </lineage>
</organism>
<evidence type="ECO:0000313" key="4">
    <source>
        <dbReference type="Proteomes" id="UP000678016"/>
    </source>
</evidence>
<sequence>MLTSRAWLRRYSVNNLVLILSQHPGARDVRAFGAWLKAGRHVRRGERGIRILAPVRYRVTEESDTTETDDTGARYQVRGFTVETVFDVSQTDGEPLPDPVDVVPVELRGAAPEDLWNQVAAMVTTRGYTLERGDCGDAYGYVDYHTRTVRVRDTVDPAQALKTLTHELAHILCDHHTRTGLTRQRREVEAESVACLVSTVMGLDTLAYSVPYVAGWAENTDAAHTSAEQVMAVADQITAHLVEHARQTVS</sequence>
<dbReference type="EMBL" id="CP074132">
    <property type="protein sequence ID" value="QUX31674.1"/>
    <property type="molecule type" value="Genomic_DNA"/>
</dbReference>
<feature type="domain" description="N-terminal" evidence="2">
    <location>
        <begin position="9"/>
        <end position="82"/>
    </location>
</feature>
<evidence type="ECO:0000313" key="3">
    <source>
        <dbReference type="EMBL" id="QUX31674.1"/>
    </source>
</evidence>
<proteinExistence type="predicted"/>
<gene>
    <name evidence="3" type="ORF">KGD83_09120</name>
</gene>
<evidence type="ECO:0008006" key="5">
    <source>
        <dbReference type="Google" id="ProtNLM"/>
    </source>
</evidence>
<protein>
    <recommendedName>
        <fullName evidence="5">ImmA/IrrE family metallo-endopeptidase</fullName>
    </recommendedName>
</protein>
<evidence type="ECO:0000259" key="2">
    <source>
        <dbReference type="Pfam" id="PF08401"/>
    </source>
</evidence>
<dbReference type="InterPro" id="IPR013610">
    <property type="entry name" value="ArdC_N"/>
</dbReference>
<dbReference type="Pfam" id="PF08401">
    <property type="entry name" value="ArdcN"/>
    <property type="match status" value="1"/>
</dbReference>